<organism evidence="1">
    <name type="scientific">viral metagenome</name>
    <dbReference type="NCBI Taxonomy" id="1070528"/>
    <lineage>
        <taxon>unclassified sequences</taxon>
        <taxon>metagenomes</taxon>
        <taxon>organismal metagenomes</taxon>
    </lineage>
</organism>
<reference evidence="1" key="1">
    <citation type="submission" date="2020-03" db="EMBL/GenBank/DDBJ databases">
        <title>The deep terrestrial virosphere.</title>
        <authorList>
            <person name="Holmfeldt K."/>
            <person name="Nilsson E."/>
            <person name="Simone D."/>
            <person name="Lopez-Fernandez M."/>
            <person name="Wu X."/>
            <person name="de Brujin I."/>
            <person name="Lundin D."/>
            <person name="Andersson A."/>
            <person name="Bertilsson S."/>
            <person name="Dopson M."/>
        </authorList>
    </citation>
    <scope>NUCLEOTIDE SEQUENCE</scope>
    <source>
        <strain evidence="1">MM171A00913</strain>
    </source>
</reference>
<gene>
    <name evidence="1" type="ORF">MM171A00913_0006</name>
</gene>
<evidence type="ECO:0000313" key="1">
    <source>
        <dbReference type="EMBL" id="QJA99739.1"/>
    </source>
</evidence>
<accession>A0A6M3M0K9</accession>
<protein>
    <submittedName>
        <fullName evidence="1">Uncharacterized protein</fullName>
    </submittedName>
</protein>
<dbReference type="EMBL" id="MT143665">
    <property type="protein sequence ID" value="QJA99739.1"/>
    <property type="molecule type" value="Genomic_DNA"/>
</dbReference>
<proteinExistence type="predicted"/>
<dbReference type="AlphaFoldDB" id="A0A6M3M0K9"/>
<name>A0A6M3M0K9_9ZZZZ</name>
<sequence>METGYVIKEGAIVSRVAEGAIAFATGIQYAPVIEGTAANQVKAATAAAITVVGFVKKPWNKEPSPIRMQLMSS</sequence>